<evidence type="ECO:0000313" key="1">
    <source>
        <dbReference type="EMBL" id="JAH83419.1"/>
    </source>
</evidence>
<name>A0A0E9VZ52_ANGAN</name>
<organism evidence="1">
    <name type="scientific">Anguilla anguilla</name>
    <name type="common">European freshwater eel</name>
    <name type="synonym">Muraena anguilla</name>
    <dbReference type="NCBI Taxonomy" id="7936"/>
    <lineage>
        <taxon>Eukaryota</taxon>
        <taxon>Metazoa</taxon>
        <taxon>Chordata</taxon>
        <taxon>Craniata</taxon>
        <taxon>Vertebrata</taxon>
        <taxon>Euteleostomi</taxon>
        <taxon>Actinopterygii</taxon>
        <taxon>Neopterygii</taxon>
        <taxon>Teleostei</taxon>
        <taxon>Anguilliformes</taxon>
        <taxon>Anguillidae</taxon>
        <taxon>Anguilla</taxon>
    </lineage>
</organism>
<sequence>MPVPIQHREFGTVQV</sequence>
<proteinExistence type="predicted"/>
<accession>A0A0E9VZ52</accession>
<protein>
    <submittedName>
        <fullName evidence="1">Uncharacterized protein</fullName>
    </submittedName>
</protein>
<reference evidence="1" key="2">
    <citation type="journal article" date="2015" name="Fish Shellfish Immunol.">
        <title>Early steps in the European eel (Anguilla anguilla)-Vibrio vulnificus interaction in the gills: Role of the RtxA13 toxin.</title>
        <authorList>
            <person name="Callol A."/>
            <person name="Pajuelo D."/>
            <person name="Ebbesson L."/>
            <person name="Teles M."/>
            <person name="MacKenzie S."/>
            <person name="Amaro C."/>
        </authorList>
    </citation>
    <scope>NUCLEOTIDE SEQUENCE</scope>
</reference>
<reference evidence="1" key="1">
    <citation type="submission" date="2014-11" db="EMBL/GenBank/DDBJ databases">
        <authorList>
            <person name="Amaro Gonzalez C."/>
        </authorList>
    </citation>
    <scope>NUCLEOTIDE SEQUENCE</scope>
</reference>
<dbReference type="EMBL" id="GBXM01025158">
    <property type="protein sequence ID" value="JAH83419.1"/>
    <property type="molecule type" value="Transcribed_RNA"/>
</dbReference>